<comment type="caution">
    <text evidence="5">The sequence shown here is derived from an EMBL/GenBank/DDBJ whole genome shotgun (WGS) entry which is preliminary data.</text>
</comment>
<feature type="domain" description="Response regulatory" evidence="4">
    <location>
        <begin position="3"/>
        <end position="119"/>
    </location>
</feature>
<dbReference type="InterPro" id="IPR011006">
    <property type="entry name" value="CheY-like_superfamily"/>
</dbReference>
<dbReference type="RefSeq" id="WP_203996200.1">
    <property type="nucleotide sequence ID" value="NZ_BOPG01000028.1"/>
</dbReference>
<dbReference type="PROSITE" id="PS50043">
    <property type="entry name" value="HTH_LUXR_2"/>
    <property type="match status" value="1"/>
</dbReference>
<dbReference type="AlphaFoldDB" id="A0A8J3Z8E4"/>
<dbReference type="PANTHER" id="PTHR43214:SF42">
    <property type="entry name" value="TRANSCRIPTIONAL REGULATORY PROTEIN DESR"/>
    <property type="match status" value="1"/>
</dbReference>
<protein>
    <submittedName>
        <fullName evidence="5">DNA-binding response regulator</fullName>
    </submittedName>
</protein>
<dbReference type="GO" id="GO:0006355">
    <property type="term" value="P:regulation of DNA-templated transcription"/>
    <property type="evidence" value="ECO:0007669"/>
    <property type="project" value="InterPro"/>
</dbReference>
<dbReference type="Pfam" id="PF00196">
    <property type="entry name" value="GerE"/>
    <property type="match status" value="1"/>
</dbReference>
<dbReference type="SMART" id="SM00421">
    <property type="entry name" value="HTH_LUXR"/>
    <property type="match status" value="1"/>
</dbReference>
<evidence type="ECO:0000256" key="2">
    <source>
        <dbReference type="PROSITE-ProRule" id="PRU00169"/>
    </source>
</evidence>
<comment type="caution">
    <text evidence="2">Lacks conserved residue(s) required for the propagation of feature annotation.</text>
</comment>
<sequence length="201" mass="21285">MTRILLIAEIRLLRSAIATVVSFEDDLEVVADATCSAVTAALVRKVRPDIAVVEMDTRGGCGLTAVRTISEHGADCCVIALIDATASATLQRALGSQVHGFLSPDCNIRELIDAIRRVAAGERFIEPGIAIAALGAPGNPFTPREADVLRMVADGMSTTEIAAALFLTAGTIRNYLSNIERKVGARSRLEAVRNAVEAGWL</sequence>
<accession>A0A8J3Z8E4</accession>
<evidence type="ECO:0000256" key="1">
    <source>
        <dbReference type="ARBA" id="ARBA00023125"/>
    </source>
</evidence>
<name>A0A8J3Z8E4_9ACTN</name>
<keyword evidence="6" id="KW-1185">Reference proteome</keyword>
<evidence type="ECO:0000313" key="5">
    <source>
        <dbReference type="EMBL" id="GIJ57111.1"/>
    </source>
</evidence>
<evidence type="ECO:0000259" key="4">
    <source>
        <dbReference type="PROSITE" id="PS50110"/>
    </source>
</evidence>
<evidence type="ECO:0000259" key="3">
    <source>
        <dbReference type="PROSITE" id="PS50043"/>
    </source>
</evidence>
<dbReference type="PROSITE" id="PS50110">
    <property type="entry name" value="RESPONSE_REGULATORY"/>
    <property type="match status" value="1"/>
</dbReference>
<feature type="domain" description="HTH luxR-type" evidence="3">
    <location>
        <begin position="134"/>
        <end position="199"/>
    </location>
</feature>
<dbReference type="Gene3D" id="3.40.50.2300">
    <property type="match status" value="1"/>
</dbReference>
<dbReference type="GO" id="GO:0003677">
    <property type="term" value="F:DNA binding"/>
    <property type="evidence" value="ECO:0007669"/>
    <property type="project" value="UniProtKB-KW"/>
</dbReference>
<dbReference type="InterPro" id="IPR001789">
    <property type="entry name" value="Sig_transdc_resp-reg_receiver"/>
</dbReference>
<proteinExistence type="predicted"/>
<dbReference type="CDD" id="cd06170">
    <property type="entry name" value="LuxR_C_like"/>
    <property type="match status" value="1"/>
</dbReference>
<organism evidence="5 6">
    <name type="scientific">Virgisporangium aurantiacum</name>
    <dbReference type="NCBI Taxonomy" id="175570"/>
    <lineage>
        <taxon>Bacteria</taxon>
        <taxon>Bacillati</taxon>
        <taxon>Actinomycetota</taxon>
        <taxon>Actinomycetes</taxon>
        <taxon>Micromonosporales</taxon>
        <taxon>Micromonosporaceae</taxon>
        <taxon>Virgisporangium</taxon>
    </lineage>
</organism>
<dbReference type="EMBL" id="BOPG01000028">
    <property type="protein sequence ID" value="GIJ57111.1"/>
    <property type="molecule type" value="Genomic_DNA"/>
</dbReference>
<dbReference type="PRINTS" id="PR00038">
    <property type="entry name" value="HTHLUXR"/>
</dbReference>
<dbReference type="PANTHER" id="PTHR43214">
    <property type="entry name" value="TWO-COMPONENT RESPONSE REGULATOR"/>
    <property type="match status" value="1"/>
</dbReference>
<dbReference type="InterPro" id="IPR039420">
    <property type="entry name" value="WalR-like"/>
</dbReference>
<dbReference type="Proteomes" id="UP000612585">
    <property type="component" value="Unassembled WGS sequence"/>
</dbReference>
<dbReference type="PROSITE" id="PS00622">
    <property type="entry name" value="HTH_LUXR_1"/>
    <property type="match status" value="1"/>
</dbReference>
<dbReference type="SUPFAM" id="SSF52172">
    <property type="entry name" value="CheY-like"/>
    <property type="match status" value="1"/>
</dbReference>
<evidence type="ECO:0000313" key="6">
    <source>
        <dbReference type="Proteomes" id="UP000612585"/>
    </source>
</evidence>
<dbReference type="SUPFAM" id="SSF46894">
    <property type="entry name" value="C-terminal effector domain of the bipartite response regulators"/>
    <property type="match status" value="1"/>
</dbReference>
<gene>
    <name evidence="5" type="primary">desR_4</name>
    <name evidence="5" type="ORF">Vau01_046270</name>
</gene>
<dbReference type="GO" id="GO:0000160">
    <property type="term" value="P:phosphorelay signal transduction system"/>
    <property type="evidence" value="ECO:0007669"/>
    <property type="project" value="InterPro"/>
</dbReference>
<dbReference type="InterPro" id="IPR000792">
    <property type="entry name" value="Tscrpt_reg_LuxR_C"/>
</dbReference>
<keyword evidence="1 5" id="KW-0238">DNA-binding</keyword>
<dbReference type="InterPro" id="IPR016032">
    <property type="entry name" value="Sig_transdc_resp-reg_C-effctor"/>
</dbReference>
<reference evidence="5" key="1">
    <citation type="submission" date="2021-01" db="EMBL/GenBank/DDBJ databases">
        <title>Whole genome shotgun sequence of Virgisporangium aurantiacum NBRC 16421.</title>
        <authorList>
            <person name="Komaki H."/>
            <person name="Tamura T."/>
        </authorList>
    </citation>
    <scope>NUCLEOTIDE SEQUENCE</scope>
    <source>
        <strain evidence="5">NBRC 16421</strain>
    </source>
</reference>
<dbReference type="Pfam" id="PF00072">
    <property type="entry name" value="Response_reg"/>
    <property type="match status" value="1"/>
</dbReference>